<evidence type="ECO:0000259" key="7">
    <source>
        <dbReference type="Pfam" id="PF07522"/>
    </source>
</evidence>
<dbReference type="OrthoDB" id="262529at2759"/>
<evidence type="ECO:0000256" key="4">
    <source>
        <dbReference type="ARBA" id="ARBA00023204"/>
    </source>
</evidence>
<keyword evidence="3" id="KW-0227">DNA damage</keyword>
<dbReference type="GO" id="GO:0003684">
    <property type="term" value="F:damaged DNA binding"/>
    <property type="evidence" value="ECO:0007669"/>
    <property type="project" value="TreeGrafter"/>
</dbReference>
<evidence type="ECO:0000256" key="6">
    <source>
        <dbReference type="SAM" id="MobiDB-lite"/>
    </source>
</evidence>
<dbReference type="Pfam" id="PF07522">
    <property type="entry name" value="DRMBL"/>
    <property type="match status" value="1"/>
</dbReference>
<comment type="subcellular location">
    <subcellularLocation>
        <location evidence="1">Nucleus</location>
    </subcellularLocation>
</comment>
<feature type="compositionally biased region" description="Basic residues" evidence="6">
    <location>
        <begin position="27"/>
        <end position="44"/>
    </location>
</feature>
<dbReference type="InterPro" id="IPR036866">
    <property type="entry name" value="RibonucZ/Hydroxyglut_hydro"/>
</dbReference>
<evidence type="ECO:0000313" key="8">
    <source>
        <dbReference type="EMBL" id="CDW44692.1"/>
    </source>
</evidence>
<dbReference type="Gene3D" id="3.40.50.12650">
    <property type="match status" value="1"/>
</dbReference>
<dbReference type="EMBL" id="HACA01027331">
    <property type="protein sequence ID" value="CDW44692.1"/>
    <property type="molecule type" value="Transcribed_RNA"/>
</dbReference>
<feature type="domain" description="DNA repair metallo-beta-lactamase" evidence="7">
    <location>
        <begin position="724"/>
        <end position="817"/>
    </location>
</feature>
<feature type="region of interest" description="Disordered" evidence="6">
    <location>
        <begin position="400"/>
        <end position="424"/>
    </location>
</feature>
<name>A0A0K2V3H8_LEPSM</name>
<dbReference type="PANTHER" id="PTHR23240">
    <property type="entry name" value="DNA CROSS-LINK REPAIR PROTEIN PSO2/SNM1-RELATED"/>
    <property type="match status" value="1"/>
</dbReference>
<proteinExistence type="inferred from homology"/>
<evidence type="ECO:0000256" key="1">
    <source>
        <dbReference type="ARBA" id="ARBA00004123"/>
    </source>
</evidence>
<dbReference type="AlphaFoldDB" id="A0A0K2V3H8"/>
<evidence type="ECO:0000256" key="3">
    <source>
        <dbReference type="ARBA" id="ARBA00022763"/>
    </source>
</evidence>
<keyword evidence="4" id="KW-0234">DNA repair</keyword>
<dbReference type="SUPFAM" id="SSF56281">
    <property type="entry name" value="Metallo-hydrolase/oxidoreductase"/>
    <property type="match status" value="1"/>
</dbReference>
<feature type="compositionally biased region" description="Polar residues" evidence="6">
    <location>
        <begin position="408"/>
        <end position="417"/>
    </location>
</feature>
<evidence type="ECO:0000256" key="2">
    <source>
        <dbReference type="ARBA" id="ARBA00010304"/>
    </source>
</evidence>
<dbReference type="CDD" id="cd16273">
    <property type="entry name" value="SNM1A-1C-like_MBL-fold"/>
    <property type="match status" value="1"/>
</dbReference>
<keyword evidence="5" id="KW-0539">Nucleus</keyword>
<evidence type="ECO:0000256" key="5">
    <source>
        <dbReference type="ARBA" id="ARBA00023242"/>
    </source>
</evidence>
<dbReference type="PANTHER" id="PTHR23240:SF6">
    <property type="entry name" value="DNA CROSS-LINK REPAIR 1A PROTEIN"/>
    <property type="match status" value="1"/>
</dbReference>
<reference evidence="8" key="1">
    <citation type="submission" date="2014-05" db="EMBL/GenBank/DDBJ databases">
        <authorList>
            <person name="Chronopoulou M."/>
        </authorList>
    </citation>
    <scope>NUCLEOTIDE SEQUENCE</scope>
    <source>
        <tissue evidence="8">Whole organism</tissue>
    </source>
</reference>
<dbReference type="GO" id="GO:0036297">
    <property type="term" value="P:interstrand cross-link repair"/>
    <property type="evidence" value="ECO:0007669"/>
    <property type="project" value="TreeGrafter"/>
</dbReference>
<dbReference type="InterPro" id="IPR011084">
    <property type="entry name" value="DRMBL"/>
</dbReference>
<dbReference type="Gene3D" id="3.60.15.10">
    <property type="entry name" value="Ribonuclease Z/Hydroxyacylglutathione hydrolase-like"/>
    <property type="match status" value="1"/>
</dbReference>
<dbReference type="GO" id="GO:0035312">
    <property type="term" value="F:5'-3' DNA exonuclease activity"/>
    <property type="evidence" value="ECO:0007669"/>
    <property type="project" value="TreeGrafter"/>
</dbReference>
<sequence>MDSTCESLDVTEDPFNYVPLTLSKKSKLKERKKAKKKKSSKKRAKISDENINKNKDINGQGVPYNENKVRCPQCGMPWTCLKPYERVGMHNGFCSVQLTRPEDRELIPECPEGSNCVNTMALHYELRRHEHIIWKESTFPSSKKVVSDEAEDVFNNNSISMDQIEPRVIQGIENFIRVTSRNPTSIRSCSKRLSPHESRLNIGCSPTVPSMKDKKMRKLLSEHHKPLLNDVVFSVENTMCESIDNRLTTHKFLTPTKADLSWKGASTVFLPHDSKSINIASCGTSHNALFEHESEGSSLSGTEDTDFRSIESDPVVKDFINNEIERYNIHKSPLVQVHSTPLKNTALNDSSISNKLAAPEEDNSNEANNSFLNQSIFKQFIDEEIQRNKNKTLKTVQEDLVSDRDSNSEGITETPMKNKSGVKVSAMSNKKDGDIRLYVTVTDPKLKLQKLEMNIPKSSSNKVINKDFFGGISKPVVKDPLIEMETKRSRFNRCPFYKRISDTSFVVDAFNYGYIPGVSIYFLSHFHRDHYIGLTSSFSKPIVCSLVTARLLRMQFHISDSYIRAFELNMERTVDGSGVTVTLLEANHCPGAVMFLFKFVDGSATLHTGDFRAIPAMEEYPSFWDCQINKLHLDTTYCSPEYDFPAQDFVIKRTVTIVKERLRRDPNTIILVGTYTIGKERIFIAIAEALDKKIFPMVAHKARILSVLDINVLEQRLVQNRKKPDKSFLHVVSVKDARNIEFLRKYRNKFKCTSLLSIVPTGWTRESSSFKVNQKDKGIYLLEVPYSEHSSYSELKRFVQYLNVDSAASVIPTVNIGSYTSRNRLKKTFQSWIEKEETPFRKNPLIS</sequence>
<protein>
    <recommendedName>
        <fullName evidence="7">DNA repair metallo-beta-lactamase domain-containing protein</fullName>
    </recommendedName>
</protein>
<dbReference type="GO" id="GO:0005634">
    <property type="term" value="C:nucleus"/>
    <property type="evidence" value="ECO:0007669"/>
    <property type="project" value="UniProtKB-SubCell"/>
</dbReference>
<dbReference type="GO" id="GO:0006303">
    <property type="term" value="P:double-strand break repair via nonhomologous end joining"/>
    <property type="evidence" value="ECO:0007669"/>
    <property type="project" value="TreeGrafter"/>
</dbReference>
<feature type="region of interest" description="Disordered" evidence="6">
    <location>
        <begin position="27"/>
        <end position="62"/>
    </location>
</feature>
<feature type="compositionally biased region" description="Basic and acidic residues" evidence="6">
    <location>
        <begin position="45"/>
        <end position="56"/>
    </location>
</feature>
<organism evidence="8">
    <name type="scientific">Lepeophtheirus salmonis</name>
    <name type="common">Salmon louse</name>
    <name type="synonym">Caligus salmonis</name>
    <dbReference type="NCBI Taxonomy" id="72036"/>
    <lineage>
        <taxon>Eukaryota</taxon>
        <taxon>Metazoa</taxon>
        <taxon>Ecdysozoa</taxon>
        <taxon>Arthropoda</taxon>
        <taxon>Crustacea</taxon>
        <taxon>Multicrustacea</taxon>
        <taxon>Hexanauplia</taxon>
        <taxon>Copepoda</taxon>
        <taxon>Siphonostomatoida</taxon>
        <taxon>Caligidae</taxon>
        <taxon>Lepeophtheirus</taxon>
    </lineage>
</organism>
<comment type="similarity">
    <text evidence="2">Belongs to the DNA repair metallo-beta-lactamase (DRMBL) family.</text>
</comment>
<accession>A0A0K2V3H8</accession>